<proteinExistence type="predicted"/>
<evidence type="ECO:0000256" key="1">
    <source>
        <dbReference type="SAM" id="Phobius"/>
    </source>
</evidence>
<dbReference type="AlphaFoldDB" id="A0A0Q9ZCB2"/>
<keyword evidence="1" id="KW-0812">Transmembrane</keyword>
<accession>A0A0Q9ZCB2</accession>
<evidence type="ECO:0000313" key="2">
    <source>
        <dbReference type="EMBL" id="KRG27714.1"/>
    </source>
</evidence>
<reference evidence="2" key="1">
    <citation type="submission" date="2015-10" db="EMBL/GenBank/DDBJ databases">
        <title>Draft genome sequence of Salegentibacter mishustinae KCTC 12263.</title>
        <authorList>
            <person name="Lin W."/>
            <person name="Zheng Q."/>
        </authorList>
    </citation>
    <scope>NUCLEOTIDE SEQUENCE [LARGE SCALE GENOMIC DNA]</scope>
    <source>
        <strain evidence="2">KCTC 12263</strain>
    </source>
</reference>
<name>A0A0Q9ZCB2_9FLAO</name>
<feature type="transmembrane region" description="Helical" evidence="1">
    <location>
        <begin position="57"/>
        <end position="76"/>
    </location>
</feature>
<dbReference type="EMBL" id="LKTP01000034">
    <property type="protein sequence ID" value="KRG27714.1"/>
    <property type="molecule type" value="Genomic_DNA"/>
</dbReference>
<keyword evidence="1" id="KW-0472">Membrane</keyword>
<feature type="transmembrane region" description="Helical" evidence="1">
    <location>
        <begin position="20"/>
        <end position="37"/>
    </location>
</feature>
<sequence length="83" mass="9154">MGDNIIVVHYARIMRVKINFLFIIIMLLLSTGISAQVQSHNLPEPQMREEGPVVPPGLPIDFGISALIAAGLGFGIHHIRNRK</sequence>
<dbReference type="Proteomes" id="UP000051643">
    <property type="component" value="Unassembled WGS sequence"/>
</dbReference>
<organism evidence="2 3">
    <name type="scientific">Salegentibacter mishustinae</name>
    <dbReference type="NCBI Taxonomy" id="270918"/>
    <lineage>
        <taxon>Bacteria</taxon>
        <taxon>Pseudomonadati</taxon>
        <taxon>Bacteroidota</taxon>
        <taxon>Flavobacteriia</taxon>
        <taxon>Flavobacteriales</taxon>
        <taxon>Flavobacteriaceae</taxon>
        <taxon>Salegentibacter</taxon>
    </lineage>
</organism>
<dbReference type="RefSeq" id="WP_057482387.1">
    <property type="nucleotide sequence ID" value="NZ_BMWR01000004.1"/>
</dbReference>
<dbReference type="InterPro" id="IPR058207">
    <property type="entry name" value="PID_CTERM"/>
</dbReference>
<comment type="caution">
    <text evidence="2">The sequence shown here is derived from an EMBL/GenBank/DDBJ whole genome shotgun (WGS) entry which is preliminary data.</text>
</comment>
<protein>
    <submittedName>
        <fullName evidence="2">Uncharacterized protein</fullName>
    </submittedName>
</protein>
<dbReference type="NCBIfam" id="NF046080">
    <property type="entry name" value="PID_CTERM"/>
    <property type="match status" value="1"/>
</dbReference>
<keyword evidence="1" id="KW-1133">Transmembrane helix</keyword>
<keyword evidence="3" id="KW-1185">Reference proteome</keyword>
<gene>
    <name evidence="2" type="ORF">APR42_08115</name>
</gene>
<evidence type="ECO:0000313" key="3">
    <source>
        <dbReference type="Proteomes" id="UP000051643"/>
    </source>
</evidence>